<sequence length="141" mass="14711">MSEIELSEAIEEVRTEVGRIDTKASLLMGLAGAGAGIAASGDLLTGDEPGVWLVRAGAAALAGATLAALKAVRPRLARAPFMRNRSVAAPRLALDLESPQERYQALCTVAAAKYKAVRCAVDLIIFAVLTIAAGTVWQHLT</sequence>
<dbReference type="InterPro" id="IPR043760">
    <property type="entry name" value="PycTM_dom"/>
</dbReference>
<name>A0ABT4TIL2_9ACTN</name>
<evidence type="ECO:0000256" key="4">
    <source>
        <dbReference type="ARBA" id="ARBA00022741"/>
    </source>
</evidence>
<keyword evidence="2" id="KW-1003">Cell membrane</keyword>
<protein>
    <recommendedName>
        <fullName evidence="9">Pycsar effector protein domain-containing protein</fullName>
    </recommendedName>
</protein>
<feature type="transmembrane region" description="Helical" evidence="8">
    <location>
        <begin position="50"/>
        <end position="72"/>
    </location>
</feature>
<dbReference type="Proteomes" id="UP001165685">
    <property type="component" value="Unassembled WGS sequence"/>
</dbReference>
<evidence type="ECO:0000256" key="8">
    <source>
        <dbReference type="SAM" id="Phobius"/>
    </source>
</evidence>
<evidence type="ECO:0000256" key="1">
    <source>
        <dbReference type="ARBA" id="ARBA00004236"/>
    </source>
</evidence>
<gene>
    <name evidence="10" type="ORF">O4U47_08505</name>
</gene>
<keyword evidence="4" id="KW-0547">Nucleotide-binding</keyword>
<accession>A0ABT4TIL2</accession>
<evidence type="ECO:0000313" key="11">
    <source>
        <dbReference type="Proteomes" id="UP001165685"/>
    </source>
</evidence>
<dbReference type="RefSeq" id="WP_270677109.1">
    <property type="nucleotide sequence ID" value="NZ_JAQFWP010000012.1"/>
</dbReference>
<keyword evidence="7 8" id="KW-0472">Membrane</keyword>
<dbReference type="Pfam" id="PF18967">
    <property type="entry name" value="PycTM"/>
    <property type="match status" value="1"/>
</dbReference>
<feature type="transmembrane region" description="Helical" evidence="8">
    <location>
        <begin position="24"/>
        <end position="44"/>
    </location>
</feature>
<keyword evidence="3 8" id="KW-0812">Transmembrane</keyword>
<evidence type="ECO:0000256" key="7">
    <source>
        <dbReference type="ARBA" id="ARBA00023136"/>
    </source>
</evidence>
<feature type="transmembrane region" description="Helical" evidence="8">
    <location>
        <begin position="120"/>
        <end position="140"/>
    </location>
</feature>
<evidence type="ECO:0000256" key="5">
    <source>
        <dbReference type="ARBA" id="ARBA00022989"/>
    </source>
</evidence>
<keyword evidence="6" id="KW-0051">Antiviral defense</keyword>
<dbReference type="EMBL" id="JAQFWP010000012">
    <property type="protein sequence ID" value="MDA2804550.1"/>
    <property type="molecule type" value="Genomic_DNA"/>
</dbReference>
<comment type="subcellular location">
    <subcellularLocation>
        <location evidence="1">Cell membrane</location>
    </subcellularLocation>
</comment>
<organism evidence="10 11">
    <name type="scientific">Nocardiopsis suaedae</name>
    <dbReference type="NCBI Taxonomy" id="3018444"/>
    <lineage>
        <taxon>Bacteria</taxon>
        <taxon>Bacillati</taxon>
        <taxon>Actinomycetota</taxon>
        <taxon>Actinomycetes</taxon>
        <taxon>Streptosporangiales</taxon>
        <taxon>Nocardiopsidaceae</taxon>
        <taxon>Nocardiopsis</taxon>
    </lineage>
</organism>
<keyword evidence="11" id="KW-1185">Reference proteome</keyword>
<evidence type="ECO:0000259" key="9">
    <source>
        <dbReference type="Pfam" id="PF18967"/>
    </source>
</evidence>
<evidence type="ECO:0000256" key="2">
    <source>
        <dbReference type="ARBA" id="ARBA00022475"/>
    </source>
</evidence>
<keyword evidence="5 8" id="KW-1133">Transmembrane helix</keyword>
<evidence type="ECO:0000256" key="6">
    <source>
        <dbReference type="ARBA" id="ARBA00023118"/>
    </source>
</evidence>
<feature type="domain" description="Pycsar effector protein" evidence="9">
    <location>
        <begin position="6"/>
        <end position="135"/>
    </location>
</feature>
<reference evidence="10" key="1">
    <citation type="submission" date="2023-01" db="EMBL/GenBank/DDBJ databases">
        <title>Draft genome sequence of Nocardiopsis sp. LSu2-4 isolated from halophytes.</title>
        <authorList>
            <person name="Duangmal K."/>
            <person name="Chantavorakit T."/>
        </authorList>
    </citation>
    <scope>NUCLEOTIDE SEQUENCE</scope>
    <source>
        <strain evidence="10">LSu2-4</strain>
    </source>
</reference>
<comment type="caution">
    <text evidence="10">The sequence shown here is derived from an EMBL/GenBank/DDBJ whole genome shotgun (WGS) entry which is preliminary data.</text>
</comment>
<evidence type="ECO:0000256" key="3">
    <source>
        <dbReference type="ARBA" id="ARBA00022692"/>
    </source>
</evidence>
<evidence type="ECO:0000313" key="10">
    <source>
        <dbReference type="EMBL" id="MDA2804550.1"/>
    </source>
</evidence>
<proteinExistence type="predicted"/>